<dbReference type="PANTHER" id="PTHR43129">
    <property type="entry name" value="FOSMIDOMYCIN RESISTANCE PROTEIN"/>
    <property type="match status" value="1"/>
</dbReference>
<feature type="transmembrane region" description="Helical" evidence="1">
    <location>
        <begin position="207"/>
        <end position="227"/>
    </location>
</feature>
<protein>
    <submittedName>
        <fullName evidence="3">Nitrate/nitrite transporter</fullName>
    </submittedName>
</protein>
<organism evidence="3 4">
    <name type="scientific">Halalkalicoccus tibetensis</name>
    <dbReference type="NCBI Taxonomy" id="175632"/>
    <lineage>
        <taxon>Archaea</taxon>
        <taxon>Methanobacteriati</taxon>
        <taxon>Methanobacteriota</taxon>
        <taxon>Stenosarchaea group</taxon>
        <taxon>Halobacteria</taxon>
        <taxon>Halobacteriales</taxon>
        <taxon>Halococcaceae</taxon>
        <taxon>Halalkalicoccus</taxon>
    </lineage>
</organism>
<keyword evidence="1" id="KW-0472">Membrane</keyword>
<feature type="transmembrane region" description="Helical" evidence="1">
    <location>
        <begin position="356"/>
        <end position="375"/>
    </location>
</feature>
<evidence type="ECO:0000313" key="4">
    <source>
        <dbReference type="Proteomes" id="UP001596312"/>
    </source>
</evidence>
<comment type="caution">
    <text evidence="3">The sequence shown here is derived from an EMBL/GenBank/DDBJ whole genome shotgun (WGS) entry which is preliminary data.</text>
</comment>
<dbReference type="Proteomes" id="UP001596312">
    <property type="component" value="Unassembled WGS sequence"/>
</dbReference>
<dbReference type="InterPro" id="IPR020846">
    <property type="entry name" value="MFS_dom"/>
</dbReference>
<dbReference type="EMBL" id="JBHSXQ010000001">
    <property type="protein sequence ID" value="MFC6904600.1"/>
    <property type="molecule type" value="Genomic_DNA"/>
</dbReference>
<accession>A0ABD5V3H7</accession>
<feature type="transmembrane region" description="Helical" evidence="1">
    <location>
        <begin position="89"/>
        <end position="108"/>
    </location>
</feature>
<feature type="transmembrane region" description="Helical" evidence="1">
    <location>
        <begin position="30"/>
        <end position="50"/>
    </location>
</feature>
<feature type="transmembrane region" description="Helical" evidence="1">
    <location>
        <begin position="263"/>
        <end position="283"/>
    </location>
</feature>
<name>A0ABD5V3H7_9EURY</name>
<feature type="transmembrane region" description="Helical" evidence="1">
    <location>
        <begin position="331"/>
        <end position="350"/>
    </location>
</feature>
<dbReference type="AlphaFoldDB" id="A0ABD5V3H7"/>
<keyword evidence="1" id="KW-0812">Transmembrane</keyword>
<reference evidence="3 4" key="1">
    <citation type="journal article" date="2019" name="Int. J. Syst. Evol. Microbiol.">
        <title>The Global Catalogue of Microorganisms (GCM) 10K type strain sequencing project: providing services to taxonomists for standard genome sequencing and annotation.</title>
        <authorList>
            <consortium name="The Broad Institute Genomics Platform"/>
            <consortium name="The Broad Institute Genome Sequencing Center for Infectious Disease"/>
            <person name="Wu L."/>
            <person name="Ma J."/>
        </authorList>
    </citation>
    <scope>NUCLEOTIDE SEQUENCE [LARGE SCALE GENOMIC DNA]</scope>
    <source>
        <strain evidence="3 4">CGMCC 1.3240</strain>
    </source>
</reference>
<dbReference type="InterPro" id="IPR036259">
    <property type="entry name" value="MFS_trans_sf"/>
</dbReference>
<dbReference type="PANTHER" id="PTHR43129:SF1">
    <property type="entry name" value="FOSMIDOMYCIN RESISTANCE PROTEIN"/>
    <property type="match status" value="1"/>
</dbReference>
<keyword evidence="1" id="KW-1133">Transmembrane helix</keyword>
<dbReference type="Gene3D" id="1.20.1250.20">
    <property type="entry name" value="MFS general substrate transporter like domains"/>
    <property type="match status" value="2"/>
</dbReference>
<gene>
    <name evidence="3" type="ORF">ACFQGH_05240</name>
</gene>
<evidence type="ECO:0000259" key="2">
    <source>
        <dbReference type="PROSITE" id="PS50850"/>
    </source>
</evidence>
<evidence type="ECO:0000256" key="1">
    <source>
        <dbReference type="SAM" id="Phobius"/>
    </source>
</evidence>
<dbReference type="InterPro" id="IPR011701">
    <property type="entry name" value="MFS"/>
</dbReference>
<keyword evidence="4" id="KW-1185">Reference proteome</keyword>
<dbReference type="PROSITE" id="PS50850">
    <property type="entry name" value="MFS"/>
    <property type="match status" value="1"/>
</dbReference>
<feature type="domain" description="Major facilitator superfamily (MFS) profile" evidence="2">
    <location>
        <begin position="1"/>
        <end position="377"/>
    </location>
</feature>
<proteinExistence type="predicted"/>
<evidence type="ECO:0000313" key="3">
    <source>
        <dbReference type="EMBL" id="MFC6904600.1"/>
    </source>
</evidence>
<feature type="transmembrane region" description="Helical" evidence="1">
    <location>
        <begin position="289"/>
        <end position="310"/>
    </location>
</feature>
<dbReference type="Pfam" id="PF07690">
    <property type="entry name" value="MFS_1"/>
    <property type="match status" value="1"/>
</dbReference>
<dbReference type="RefSeq" id="WP_390220505.1">
    <property type="nucleotide sequence ID" value="NZ_JBBMXV010000001.1"/>
</dbReference>
<dbReference type="SUPFAM" id="SSF103473">
    <property type="entry name" value="MFS general substrate transporter"/>
    <property type="match status" value="1"/>
</dbReference>
<sequence>MLLAVAFGWFLSISVRMIYPALLPHLRDAYGLTLTTAGLLLTVLWIAYAGGQLPGGILADWAGERLLLIASSLLAATMLTLVVVANSAVVLFVATALFGLGTALYGVSRFTILDEIYPDQLGTATGVTMAAGDLGNAVMPPLAGFVAVTVAWQYGFGFAVPLFVLAAVGLWATLPSRERTGTPLSEHLVLDDVVPTLSRPIVLRQTVLLVLWGVIMQAFIGFYPTYLIDEKGLAVQVATVLFGLFFALGILIKPVAGRAYDSIGVRAPLLAIMGTTSLALGALPFGGEVWVFVVLTVLASSMLGFETIVISDLTRRLPDGTQGTNLGALRTVYIALGALSPVVFGAIADRGYFDEAFLAIAVLAGVVVLVVFASIEY</sequence>
<feature type="transmembrane region" description="Helical" evidence="1">
    <location>
        <begin position="62"/>
        <end position="83"/>
    </location>
</feature>
<feature type="transmembrane region" description="Helical" evidence="1">
    <location>
        <begin position="233"/>
        <end position="251"/>
    </location>
</feature>
<feature type="transmembrane region" description="Helical" evidence="1">
    <location>
        <begin position="151"/>
        <end position="174"/>
    </location>
</feature>